<proteinExistence type="predicted"/>
<gene>
    <name evidence="1" type="ORF">HXL70_08230</name>
</gene>
<evidence type="ECO:0000313" key="1">
    <source>
        <dbReference type="EMBL" id="MBF1130009.1"/>
    </source>
</evidence>
<organism evidence="1 2">
    <name type="scientific">Dialister invisus</name>
    <dbReference type="NCBI Taxonomy" id="218538"/>
    <lineage>
        <taxon>Bacteria</taxon>
        <taxon>Bacillati</taxon>
        <taxon>Bacillota</taxon>
        <taxon>Negativicutes</taxon>
        <taxon>Veillonellales</taxon>
        <taxon>Veillonellaceae</taxon>
        <taxon>Dialister</taxon>
    </lineage>
</organism>
<comment type="caution">
    <text evidence="1">The sequence shown here is derived from an EMBL/GenBank/DDBJ whole genome shotgun (WGS) entry which is preliminary data.</text>
</comment>
<evidence type="ECO:0000313" key="2">
    <source>
        <dbReference type="Proteomes" id="UP000757890"/>
    </source>
</evidence>
<reference evidence="1" key="1">
    <citation type="submission" date="2020-04" db="EMBL/GenBank/DDBJ databases">
        <title>Deep metagenomics examines the oral microbiome during advanced dental caries in children, revealing novel taxa and co-occurrences with host molecules.</title>
        <authorList>
            <person name="Baker J.L."/>
            <person name="Morton J.T."/>
            <person name="Dinis M."/>
            <person name="Alvarez R."/>
            <person name="Tran N.C."/>
            <person name="Knight R."/>
            <person name="Edlund A."/>
        </authorList>
    </citation>
    <scope>NUCLEOTIDE SEQUENCE</scope>
    <source>
        <strain evidence="1">JCVI_32_bin.14</strain>
    </source>
</reference>
<dbReference type="GeneID" id="78278526"/>
<name>A0A930B6T1_9FIRM</name>
<dbReference type="Proteomes" id="UP000757890">
    <property type="component" value="Unassembled WGS sequence"/>
</dbReference>
<dbReference type="AlphaFoldDB" id="A0A930B6T1"/>
<dbReference type="RefSeq" id="WP_007070068.1">
    <property type="nucleotide sequence ID" value="NZ_CAKXHC010000019.1"/>
</dbReference>
<dbReference type="EMBL" id="JABZMK010000082">
    <property type="protein sequence ID" value="MBF1130009.1"/>
    <property type="molecule type" value="Genomic_DNA"/>
</dbReference>
<sequence length="54" mass="6489">MEMEEEEKRKIREFLKKVDKKYYRPDIKERKSLSEEMVDAAEETGGTIPPLEEE</sequence>
<protein>
    <submittedName>
        <fullName evidence="1">Uncharacterized protein</fullName>
    </submittedName>
</protein>
<accession>A0A930B6T1</accession>